<comment type="caution">
    <text evidence="2">The sequence shown here is derived from an EMBL/GenBank/DDBJ whole genome shotgun (WGS) entry which is preliminary data.</text>
</comment>
<sequence length="217" mass="23617">MSKRCVIWDWNGTLFDDLDVCIRVENELLAERGLPPIPSREAYLQVFTFPVRDYYQRLGFDFSAEPYEAVAADYIRRYEAACPTCALCPGAEEALAALEERGLCQVLISASGRRSLAHQMAPFSIAFRFSAILGVEHDLAHGKRGLAEGWLARSDFSPDQLVAVGDTLHDLEVARALGCDCVLVEGGHQSPAALRASGAPVIPTLAQLPALIDSLGK</sequence>
<dbReference type="Pfam" id="PF13419">
    <property type="entry name" value="HAD_2"/>
    <property type="match status" value="1"/>
</dbReference>
<dbReference type="SUPFAM" id="SSF56784">
    <property type="entry name" value="HAD-like"/>
    <property type="match status" value="1"/>
</dbReference>
<dbReference type="InterPro" id="IPR023198">
    <property type="entry name" value="PGP-like_dom2"/>
</dbReference>
<dbReference type="SFLD" id="SFLDG01129">
    <property type="entry name" value="C1.5:_HAD__Beta-PGM__Phosphata"/>
    <property type="match status" value="1"/>
</dbReference>
<reference evidence="1 4" key="3">
    <citation type="journal article" date="2019" name="Nat. Med.">
        <title>A library of human gut bacterial isolates paired with longitudinal multiomics data enables mechanistic microbiome research.</title>
        <authorList>
            <person name="Poyet M."/>
            <person name="Groussin M."/>
            <person name="Gibbons S.M."/>
            <person name="Avila-Pacheco J."/>
            <person name="Jiang X."/>
            <person name="Kearney S.M."/>
            <person name="Perrotta A.R."/>
            <person name="Berdy B."/>
            <person name="Zhao S."/>
            <person name="Lieberman T.D."/>
            <person name="Swanson P.K."/>
            <person name="Smith M."/>
            <person name="Roesemann S."/>
            <person name="Alexander J.E."/>
            <person name="Rich S.A."/>
            <person name="Livny J."/>
            <person name="Vlamakis H."/>
            <person name="Clish C."/>
            <person name="Bullock K."/>
            <person name="Deik A."/>
            <person name="Scott J."/>
            <person name="Pierce K.A."/>
            <person name="Xavier R.J."/>
            <person name="Alm E.J."/>
        </authorList>
    </citation>
    <scope>NUCLEOTIDE SEQUENCE [LARGE SCALE GENOMIC DNA]</scope>
    <source>
        <strain evidence="1 4">BIOML-A2</strain>
    </source>
</reference>
<reference evidence="2" key="2">
    <citation type="submission" date="2016-11" db="EMBL/GenBank/DDBJ databases">
        <authorList>
            <person name="Varghese N."/>
            <person name="Submissions S."/>
        </authorList>
    </citation>
    <scope>NUCLEOTIDE SEQUENCE</scope>
    <source>
        <strain evidence="2">DSM 4029</strain>
    </source>
</reference>
<evidence type="ECO:0000313" key="1">
    <source>
        <dbReference type="EMBL" id="MZL70686.1"/>
    </source>
</evidence>
<dbReference type="AlphaFoldDB" id="A0AAQ1RVT5"/>
<dbReference type="InterPro" id="IPR023214">
    <property type="entry name" value="HAD_sf"/>
</dbReference>
<accession>A0AAQ1RVT5</accession>
<evidence type="ECO:0000313" key="4">
    <source>
        <dbReference type="Proteomes" id="UP000474718"/>
    </source>
</evidence>
<dbReference type="Proteomes" id="UP000184089">
    <property type="component" value="Unassembled WGS sequence"/>
</dbReference>
<dbReference type="EMBL" id="FQVY01000002">
    <property type="protein sequence ID" value="SHG05749.1"/>
    <property type="molecule type" value="Genomic_DNA"/>
</dbReference>
<dbReference type="PANTHER" id="PTHR43434">
    <property type="entry name" value="PHOSPHOGLYCOLATE PHOSPHATASE"/>
    <property type="match status" value="1"/>
</dbReference>
<dbReference type="EMBL" id="WWVX01000009">
    <property type="protein sequence ID" value="MZL70686.1"/>
    <property type="molecule type" value="Genomic_DNA"/>
</dbReference>
<evidence type="ECO:0000313" key="3">
    <source>
        <dbReference type="Proteomes" id="UP000184089"/>
    </source>
</evidence>
<dbReference type="InterPro" id="IPR041492">
    <property type="entry name" value="HAD_2"/>
</dbReference>
<dbReference type="GO" id="GO:0006281">
    <property type="term" value="P:DNA repair"/>
    <property type="evidence" value="ECO:0007669"/>
    <property type="project" value="TreeGrafter"/>
</dbReference>
<reference evidence="3" key="1">
    <citation type="submission" date="2016-11" db="EMBL/GenBank/DDBJ databases">
        <authorList>
            <person name="Jaros S."/>
            <person name="Januszkiewicz K."/>
            <person name="Wedrychowicz H."/>
        </authorList>
    </citation>
    <scope>NUCLEOTIDE SEQUENCE [LARGE SCALE GENOMIC DNA]</scope>
    <source>
        <strain evidence="3">DSM 4029</strain>
    </source>
</reference>
<dbReference type="PANTHER" id="PTHR43434:SF1">
    <property type="entry name" value="PHOSPHOGLYCOLATE PHOSPHATASE"/>
    <property type="match status" value="1"/>
</dbReference>
<protein>
    <submittedName>
        <fullName evidence="1">HAD hydrolase-like protein</fullName>
    </submittedName>
    <submittedName>
        <fullName evidence="2">Phosphoglycolate phosphatase</fullName>
    </submittedName>
</protein>
<dbReference type="InterPro" id="IPR050155">
    <property type="entry name" value="HAD-like_hydrolase_sf"/>
</dbReference>
<dbReference type="RefSeq" id="WP_052537699.1">
    <property type="nucleotide sequence ID" value="NZ_FQVY01000002.1"/>
</dbReference>
<dbReference type="SFLD" id="SFLDS00003">
    <property type="entry name" value="Haloacid_Dehalogenase"/>
    <property type="match status" value="1"/>
</dbReference>
<dbReference type="Gene3D" id="1.10.150.240">
    <property type="entry name" value="Putative phosphatase, domain 2"/>
    <property type="match status" value="1"/>
</dbReference>
<evidence type="ECO:0000313" key="2">
    <source>
        <dbReference type="EMBL" id="SHG05749.1"/>
    </source>
</evidence>
<name>A0AAQ1RVT5_9FIRM</name>
<dbReference type="Proteomes" id="UP000474718">
    <property type="component" value="Unassembled WGS sequence"/>
</dbReference>
<gene>
    <name evidence="1" type="ORF">GT747_13090</name>
    <name evidence="2" type="ORF">SAMN05444424_1311</name>
</gene>
<dbReference type="GO" id="GO:0005829">
    <property type="term" value="C:cytosol"/>
    <property type="evidence" value="ECO:0007669"/>
    <property type="project" value="TreeGrafter"/>
</dbReference>
<organism evidence="2 3">
    <name type="scientific">Bittarella massiliensis</name>
    <name type="common">ex Durand et al. 2017</name>
    <dbReference type="NCBI Taxonomy" id="1720313"/>
    <lineage>
        <taxon>Bacteria</taxon>
        <taxon>Bacillati</taxon>
        <taxon>Bacillota</taxon>
        <taxon>Clostridia</taxon>
        <taxon>Eubacteriales</taxon>
        <taxon>Oscillospiraceae</taxon>
        <taxon>Bittarella (ex Durand et al. 2017)</taxon>
    </lineage>
</organism>
<dbReference type="GO" id="GO:0008967">
    <property type="term" value="F:phosphoglycolate phosphatase activity"/>
    <property type="evidence" value="ECO:0007669"/>
    <property type="project" value="TreeGrafter"/>
</dbReference>
<keyword evidence="4" id="KW-1185">Reference proteome</keyword>
<proteinExistence type="predicted"/>
<dbReference type="Gene3D" id="3.40.50.1000">
    <property type="entry name" value="HAD superfamily/HAD-like"/>
    <property type="match status" value="1"/>
</dbReference>
<dbReference type="InterPro" id="IPR036412">
    <property type="entry name" value="HAD-like_sf"/>
</dbReference>